<dbReference type="PROSITE" id="PS51379">
    <property type="entry name" value="4FE4S_FER_2"/>
    <property type="match status" value="1"/>
</dbReference>
<dbReference type="Pfam" id="PF12838">
    <property type="entry name" value="Fer4_7"/>
    <property type="match status" value="1"/>
</dbReference>
<dbReference type="KEGG" id="tko:TK0740"/>
<dbReference type="AlphaFoldDB" id="Q5JHE0"/>
<evidence type="ECO:0000313" key="3">
    <source>
        <dbReference type="Proteomes" id="UP000000536"/>
    </source>
</evidence>
<proteinExistence type="predicted"/>
<dbReference type="PATRIC" id="fig|69014.16.peg.719"/>
<evidence type="ECO:0000313" key="2">
    <source>
        <dbReference type="EMBL" id="BAD84928.1"/>
    </source>
</evidence>
<dbReference type="HOGENOM" id="CLU_2366373_0_0_2"/>
<dbReference type="InterPro" id="IPR017896">
    <property type="entry name" value="4Fe4S_Fe-S-bd"/>
</dbReference>
<dbReference type="PROSITE" id="PS00198">
    <property type="entry name" value="4FE4S_FER_1"/>
    <property type="match status" value="1"/>
</dbReference>
<dbReference type="SUPFAM" id="SSF54862">
    <property type="entry name" value="4Fe-4S ferredoxins"/>
    <property type="match status" value="1"/>
</dbReference>
<dbReference type="InParanoid" id="Q5JHE0"/>
<dbReference type="eggNOG" id="arCOG02740">
    <property type="taxonomic scope" value="Archaea"/>
</dbReference>
<dbReference type="Proteomes" id="UP000000536">
    <property type="component" value="Chromosome"/>
</dbReference>
<dbReference type="GO" id="GO:0016491">
    <property type="term" value="F:oxidoreductase activity"/>
    <property type="evidence" value="ECO:0007669"/>
    <property type="project" value="UniProtKB-ARBA"/>
</dbReference>
<sequence length="95" mass="10998">MESSSYGHLTEERVREYEWIPDFCDRCNACVRACPAQAIYITPKRENSREVHIDYTKCAVVFSRTLGCSVCVKECTFTKGSYERIKRAYEKVAGR</sequence>
<dbReference type="InterPro" id="IPR017900">
    <property type="entry name" value="4Fe4S_Fe_S_CS"/>
</dbReference>
<name>Q5JHE0_THEKO</name>
<dbReference type="Gene3D" id="3.30.70.20">
    <property type="match status" value="1"/>
</dbReference>
<protein>
    <submittedName>
        <fullName evidence="2">4Fe-4S cluster-binding protein</fullName>
    </submittedName>
</protein>
<keyword evidence="3" id="KW-1185">Reference proteome</keyword>
<dbReference type="EMBL" id="AP006878">
    <property type="protein sequence ID" value="BAD84928.1"/>
    <property type="molecule type" value="Genomic_DNA"/>
</dbReference>
<feature type="domain" description="4Fe-4S ferredoxin-type" evidence="1">
    <location>
        <begin position="15"/>
        <end position="44"/>
    </location>
</feature>
<gene>
    <name evidence="2" type="ordered locus">TK0740</name>
</gene>
<organism evidence="2 3">
    <name type="scientific">Thermococcus kodakarensis (strain ATCC BAA-918 / JCM 12380 / KOD1)</name>
    <name type="common">Pyrococcus kodakaraensis (strain KOD1)</name>
    <dbReference type="NCBI Taxonomy" id="69014"/>
    <lineage>
        <taxon>Archaea</taxon>
        <taxon>Methanobacteriati</taxon>
        <taxon>Methanobacteriota</taxon>
        <taxon>Thermococci</taxon>
        <taxon>Thermococcales</taxon>
        <taxon>Thermococcaceae</taxon>
        <taxon>Thermococcus</taxon>
    </lineage>
</organism>
<accession>Q5JHE0</accession>
<evidence type="ECO:0000259" key="1">
    <source>
        <dbReference type="PROSITE" id="PS51379"/>
    </source>
</evidence>
<reference evidence="2 3" key="1">
    <citation type="journal article" date="2005" name="Genome Res.">
        <title>Complete genome sequence of the hyperthermophilic archaeon Thermococcus kodakaraensis KOD1 and comparison with Pyrococcus genomes.</title>
        <authorList>
            <person name="Fukui T."/>
            <person name="Atomi H."/>
            <person name="Kanai T."/>
            <person name="Matsumi R."/>
            <person name="Fujiwara S."/>
            <person name="Imanaka T."/>
        </authorList>
    </citation>
    <scope>NUCLEOTIDE SEQUENCE [LARGE SCALE GENOMIC DNA]</scope>
    <source>
        <strain evidence="3">ATCC BAA-918 / JCM 12380 / KOD1</strain>
    </source>
</reference>
<dbReference type="STRING" id="69014.TK0740"/>
<dbReference type="EnsemblBacteria" id="BAD84928">
    <property type="protein sequence ID" value="BAD84928"/>
    <property type="gene ID" value="TK0740"/>
</dbReference>